<evidence type="ECO:0000313" key="2">
    <source>
        <dbReference type="EMBL" id="KAL3513597.1"/>
    </source>
</evidence>
<keyword evidence="1" id="KW-1133">Transmembrane helix</keyword>
<evidence type="ECO:0000256" key="1">
    <source>
        <dbReference type="SAM" id="Phobius"/>
    </source>
</evidence>
<gene>
    <name evidence="2" type="ORF">ACH5RR_026314</name>
</gene>
<keyword evidence="1" id="KW-0472">Membrane</keyword>
<organism evidence="2 3">
    <name type="scientific">Cinchona calisaya</name>
    <dbReference type="NCBI Taxonomy" id="153742"/>
    <lineage>
        <taxon>Eukaryota</taxon>
        <taxon>Viridiplantae</taxon>
        <taxon>Streptophyta</taxon>
        <taxon>Embryophyta</taxon>
        <taxon>Tracheophyta</taxon>
        <taxon>Spermatophyta</taxon>
        <taxon>Magnoliopsida</taxon>
        <taxon>eudicotyledons</taxon>
        <taxon>Gunneridae</taxon>
        <taxon>Pentapetalae</taxon>
        <taxon>asterids</taxon>
        <taxon>lamiids</taxon>
        <taxon>Gentianales</taxon>
        <taxon>Rubiaceae</taxon>
        <taxon>Cinchonoideae</taxon>
        <taxon>Cinchoneae</taxon>
        <taxon>Cinchona</taxon>
    </lineage>
</organism>
<proteinExistence type="predicted"/>
<evidence type="ECO:0000313" key="3">
    <source>
        <dbReference type="Proteomes" id="UP001630127"/>
    </source>
</evidence>
<protein>
    <submittedName>
        <fullName evidence="2">Uncharacterized protein</fullName>
    </submittedName>
</protein>
<feature type="transmembrane region" description="Helical" evidence="1">
    <location>
        <begin position="53"/>
        <end position="73"/>
    </location>
</feature>
<keyword evidence="3" id="KW-1185">Reference proteome</keyword>
<dbReference type="EMBL" id="JBJUIK010000011">
    <property type="protein sequence ID" value="KAL3513597.1"/>
    <property type="molecule type" value="Genomic_DNA"/>
</dbReference>
<comment type="caution">
    <text evidence="2">The sequence shown here is derived from an EMBL/GenBank/DDBJ whole genome shotgun (WGS) entry which is preliminary data.</text>
</comment>
<feature type="transmembrane region" description="Helical" evidence="1">
    <location>
        <begin position="23"/>
        <end position="41"/>
    </location>
</feature>
<accession>A0ABD2Z271</accession>
<sequence>MVNPVTSIHGSTLRTSSGCGHGWYMFIFISSSISSTLRHDFETFPSKPNASESIFTLTVFALYSTVTLLHFGYDILCSFFNFCTWQKFSVLSRGIVSPCFSKPGQ</sequence>
<keyword evidence="1" id="KW-0812">Transmembrane</keyword>
<name>A0ABD2Z271_9GENT</name>
<dbReference type="AlphaFoldDB" id="A0ABD2Z271"/>
<reference evidence="2 3" key="1">
    <citation type="submission" date="2024-11" db="EMBL/GenBank/DDBJ databases">
        <title>A near-complete genome assembly of Cinchona calisaya.</title>
        <authorList>
            <person name="Lian D.C."/>
            <person name="Zhao X.W."/>
            <person name="Wei L."/>
        </authorList>
    </citation>
    <scope>NUCLEOTIDE SEQUENCE [LARGE SCALE GENOMIC DNA]</scope>
    <source>
        <tissue evidence="2">Nenye</tissue>
    </source>
</reference>
<dbReference type="Proteomes" id="UP001630127">
    <property type="component" value="Unassembled WGS sequence"/>
</dbReference>